<dbReference type="GO" id="GO:0099122">
    <property type="term" value="F:RNA polymerase II C-terminal domain binding"/>
    <property type="evidence" value="ECO:0007669"/>
    <property type="project" value="InterPro"/>
</dbReference>
<gene>
    <name evidence="4" type="ORF">BU16DRAFT_583863</name>
</gene>
<dbReference type="InterPro" id="IPR008942">
    <property type="entry name" value="ENTH_VHS"/>
</dbReference>
<evidence type="ECO:0000313" key="5">
    <source>
        <dbReference type="Proteomes" id="UP000799750"/>
    </source>
</evidence>
<dbReference type="GO" id="GO:0031124">
    <property type="term" value="P:mRNA 3'-end processing"/>
    <property type="evidence" value="ECO:0007669"/>
    <property type="project" value="InterPro"/>
</dbReference>
<dbReference type="SMART" id="SM00582">
    <property type="entry name" value="RPR"/>
    <property type="match status" value="1"/>
</dbReference>
<dbReference type="OrthoDB" id="10069473at2759"/>
<feature type="region of interest" description="Disordered" evidence="2">
    <location>
        <begin position="292"/>
        <end position="326"/>
    </location>
</feature>
<dbReference type="FunFam" id="1.25.40.90:FF:000030">
    <property type="entry name" value="DUF618 domain protein"/>
    <property type="match status" value="1"/>
</dbReference>
<dbReference type="Proteomes" id="UP000799750">
    <property type="component" value="Unassembled WGS sequence"/>
</dbReference>
<dbReference type="EMBL" id="MU004193">
    <property type="protein sequence ID" value="KAF2492782.1"/>
    <property type="molecule type" value="Genomic_DNA"/>
</dbReference>
<dbReference type="InterPro" id="IPR047883">
    <property type="entry name" value="Rtt103-like_CID"/>
</dbReference>
<dbReference type="PANTHER" id="PTHR12460:SF0">
    <property type="entry name" value="CID DOMAIN-CONTAINING PROTEIN-RELATED"/>
    <property type="match status" value="1"/>
</dbReference>
<reference evidence="4" key="1">
    <citation type="journal article" date="2020" name="Stud. Mycol.">
        <title>101 Dothideomycetes genomes: a test case for predicting lifestyles and emergence of pathogens.</title>
        <authorList>
            <person name="Haridas S."/>
            <person name="Albert R."/>
            <person name="Binder M."/>
            <person name="Bloem J."/>
            <person name="Labutti K."/>
            <person name="Salamov A."/>
            <person name="Andreopoulos B."/>
            <person name="Baker S."/>
            <person name="Barry K."/>
            <person name="Bills G."/>
            <person name="Bluhm B."/>
            <person name="Cannon C."/>
            <person name="Castanera R."/>
            <person name="Culley D."/>
            <person name="Daum C."/>
            <person name="Ezra D."/>
            <person name="Gonzalez J."/>
            <person name="Henrissat B."/>
            <person name="Kuo A."/>
            <person name="Liang C."/>
            <person name="Lipzen A."/>
            <person name="Lutzoni F."/>
            <person name="Magnuson J."/>
            <person name="Mondo S."/>
            <person name="Nolan M."/>
            <person name="Ohm R."/>
            <person name="Pangilinan J."/>
            <person name="Park H.-J."/>
            <person name="Ramirez L."/>
            <person name="Alfaro M."/>
            <person name="Sun H."/>
            <person name="Tritt A."/>
            <person name="Yoshinaga Y."/>
            <person name="Zwiers L.-H."/>
            <person name="Turgeon B."/>
            <person name="Goodwin S."/>
            <person name="Spatafora J."/>
            <person name="Crous P."/>
            <person name="Grigoriev I."/>
        </authorList>
    </citation>
    <scope>NUCLEOTIDE SEQUENCE</scope>
    <source>
        <strain evidence="4">CBS 269.34</strain>
    </source>
</reference>
<evidence type="ECO:0000313" key="4">
    <source>
        <dbReference type="EMBL" id="KAF2492782.1"/>
    </source>
</evidence>
<protein>
    <submittedName>
        <fullName evidence="4">DUF618-domain-containing protein</fullName>
    </submittedName>
</protein>
<feature type="coiled-coil region" evidence="1">
    <location>
        <begin position="232"/>
        <end position="266"/>
    </location>
</feature>
<dbReference type="Gene3D" id="1.25.40.90">
    <property type="match status" value="1"/>
</dbReference>
<evidence type="ECO:0000259" key="3">
    <source>
        <dbReference type="PROSITE" id="PS51391"/>
    </source>
</evidence>
<feature type="domain" description="CID" evidence="3">
    <location>
        <begin position="1"/>
        <end position="133"/>
    </location>
</feature>
<evidence type="ECO:0000256" key="2">
    <source>
        <dbReference type="SAM" id="MobiDB-lite"/>
    </source>
</evidence>
<feature type="region of interest" description="Disordered" evidence="2">
    <location>
        <begin position="394"/>
        <end position="421"/>
    </location>
</feature>
<proteinExistence type="predicted"/>
<dbReference type="Pfam" id="PF04818">
    <property type="entry name" value="CID"/>
    <property type="match status" value="1"/>
</dbReference>
<dbReference type="SUPFAM" id="SSF48464">
    <property type="entry name" value="ENTH/VHS domain"/>
    <property type="match status" value="1"/>
</dbReference>
<sequence length="442" mass="47212">MAYTDDAVRAKLSSLNDTQDGIVTVAQWIMFHRRQTDRTAQLWMVRLKESAPNKRLNLIYLANEICQQSKARRKLDFVNSFAPLMAEATANAYKGASSDVQGKLRRVVEVWRQRAIFDNPTQDGIEKQLDEVDRSRGPGKKAALGGSLFASNSSTTPPELQPLLPLQSACTRAATLSKTAVDNADAMYDQQIHANPVPTPPVHAARLSTLFGTLATAETAVATSIEARKKLIASFEAMLDAHRGTLAKEEQQKAELSTRRTAIETRKRDVEDAIMRGLSAAETATRITPIPSRTSSITLDADPQRPEAEELTPPPVESFTPVGSPSQVPLPDVPDDVFAEPLDHLVEPVAVPAPHPPHSSHFSAPATGIAAPGADLLSSLTGGGAASGILNGNGHPAIHPGSGAGGFNKKRKMSRSAAEDEFAPFVGDDAMAGIDDDVAGML</sequence>
<accession>A0A6A6QKM3</accession>
<dbReference type="PANTHER" id="PTHR12460">
    <property type="entry name" value="CYCLIN-DEPENDENT KINASE INHIBITOR-RELATED PROTEIN"/>
    <property type="match status" value="1"/>
</dbReference>
<name>A0A6A6QKM3_9PEZI</name>
<dbReference type="CDD" id="cd17003">
    <property type="entry name" value="CID_Rtt103"/>
    <property type="match status" value="1"/>
</dbReference>
<dbReference type="AlphaFoldDB" id="A0A6A6QKM3"/>
<keyword evidence="5" id="KW-1185">Reference proteome</keyword>
<evidence type="ECO:0000256" key="1">
    <source>
        <dbReference type="SAM" id="Coils"/>
    </source>
</evidence>
<keyword evidence="1" id="KW-0175">Coiled coil</keyword>
<dbReference type="InterPro" id="IPR006569">
    <property type="entry name" value="CID_dom"/>
</dbReference>
<dbReference type="PROSITE" id="PS51391">
    <property type="entry name" value="CID"/>
    <property type="match status" value="1"/>
</dbReference>
<organism evidence="4 5">
    <name type="scientific">Lophium mytilinum</name>
    <dbReference type="NCBI Taxonomy" id="390894"/>
    <lineage>
        <taxon>Eukaryota</taxon>
        <taxon>Fungi</taxon>
        <taxon>Dikarya</taxon>
        <taxon>Ascomycota</taxon>
        <taxon>Pezizomycotina</taxon>
        <taxon>Dothideomycetes</taxon>
        <taxon>Pleosporomycetidae</taxon>
        <taxon>Mytilinidiales</taxon>
        <taxon>Mytilinidiaceae</taxon>
        <taxon>Lophium</taxon>
    </lineage>
</organism>